<dbReference type="AlphaFoldDB" id="A0A1R4HYM5"/>
<dbReference type="RefSeq" id="WP_087108143.1">
    <property type="nucleotide sequence ID" value="NZ_FUKM01000033.1"/>
</dbReference>
<organism evidence="6 7">
    <name type="scientific">Halomonas citrativorans</name>
    <dbReference type="NCBI Taxonomy" id="2742612"/>
    <lineage>
        <taxon>Bacteria</taxon>
        <taxon>Pseudomonadati</taxon>
        <taxon>Pseudomonadota</taxon>
        <taxon>Gammaproteobacteria</taxon>
        <taxon>Oceanospirillales</taxon>
        <taxon>Halomonadaceae</taxon>
        <taxon>Halomonas</taxon>
    </lineage>
</organism>
<evidence type="ECO:0000256" key="4">
    <source>
        <dbReference type="ARBA" id="ARBA00023136"/>
    </source>
</evidence>
<evidence type="ECO:0000313" key="6">
    <source>
        <dbReference type="EMBL" id="SJN12711.1"/>
    </source>
</evidence>
<accession>A0A1R4HYM5</accession>
<evidence type="ECO:0000256" key="1">
    <source>
        <dbReference type="ARBA" id="ARBA00022475"/>
    </source>
</evidence>
<dbReference type="Pfam" id="PF07869">
    <property type="entry name" value="DUF1656"/>
    <property type="match status" value="1"/>
</dbReference>
<keyword evidence="1" id="KW-1003">Cell membrane</keyword>
<protein>
    <recommendedName>
        <fullName evidence="8">DUF1656 domain-containing protein</fullName>
    </recommendedName>
</protein>
<name>A0A1R4HYM5_9GAMM</name>
<keyword evidence="2 5" id="KW-0812">Transmembrane</keyword>
<evidence type="ECO:0008006" key="8">
    <source>
        <dbReference type="Google" id="ProtNLM"/>
    </source>
</evidence>
<keyword evidence="4 5" id="KW-0472">Membrane</keyword>
<evidence type="ECO:0000256" key="2">
    <source>
        <dbReference type="ARBA" id="ARBA00022692"/>
    </source>
</evidence>
<dbReference type="InterPro" id="IPR012451">
    <property type="entry name" value="DUF1656"/>
</dbReference>
<proteinExistence type="predicted"/>
<gene>
    <name evidence="6" type="ORF">CZ787_08690</name>
</gene>
<evidence type="ECO:0000313" key="7">
    <source>
        <dbReference type="Proteomes" id="UP000196331"/>
    </source>
</evidence>
<evidence type="ECO:0000256" key="5">
    <source>
        <dbReference type="SAM" id="Phobius"/>
    </source>
</evidence>
<keyword evidence="3 5" id="KW-1133">Transmembrane helix</keyword>
<reference evidence="6 7" key="1">
    <citation type="submission" date="2017-02" db="EMBL/GenBank/DDBJ databases">
        <authorList>
            <person name="Dridi B."/>
        </authorList>
    </citation>
    <scope>NUCLEOTIDE SEQUENCE [LARGE SCALE GENOMIC DNA]</scope>
    <source>
        <strain evidence="6 7">JB380</strain>
    </source>
</reference>
<feature type="transmembrane region" description="Helical" evidence="5">
    <location>
        <begin position="42"/>
        <end position="69"/>
    </location>
</feature>
<dbReference type="EMBL" id="FUKM01000033">
    <property type="protein sequence ID" value="SJN12711.1"/>
    <property type="molecule type" value="Genomic_DNA"/>
</dbReference>
<dbReference type="Proteomes" id="UP000196331">
    <property type="component" value="Unassembled WGS sequence"/>
</dbReference>
<dbReference type="OrthoDB" id="7021192at2"/>
<evidence type="ECO:0000256" key="3">
    <source>
        <dbReference type="ARBA" id="ARBA00022989"/>
    </source>
</evidence>
<sequence>MGLQEIAFGGIYLSPLLAYALLGFVATLVIRTLLHWVLGNHTLWYAAWFDLSLFVILTAGITYVFTIFLESP</sequence>
<comment type="caution">
    <text evidence="6">The sequence shown here is derived from an EMBL/GenBank/DDBJ whole genome shotgun (WGS) entry which is preliminary data.</text>
</comment>
<feature type="transmembrane region" description="Helical" evidence="5">
    <location>
        <begin position="6"/>
        <end position="30"/>
    </location>
</feature>